<name>A0A183IZC5_9BILA</name>
<evidence type="ECO:0000256" key="6">
    <source>
        <dbReference type="ARBA" id="ARBA00022833"/>
    </source>
</evidence>
<dbReference type="InterPro" id="IPR000433">
    <property type="entry name" value="Znf_ZZ"/>
</dbReference>
<dbReference type="SMART" id="SM00291">
    <property type="entry name" value="ZnF_ZZ"/>
    <property type="match status" value="1"/>
</dbReference>
<keyword evidence="9" id="KW-0804">Transcription</keyword>
<dbReference type="InterPro" id="IPR043145">
    <property type="entry name" value="Znf_ZZ_sf"/>
</dbReference>
<evidence type="ECO:0000256" key="4">
    <source>
        <dbReference type="ARBA" id="ARBA00022723"/>
    </source>
</evidence>
<organism evidence="16">
    <name type="scientific">Soboliphyme baturini</name>
    <dbReference type="NCBI Taxonomy" id="241478"/>
    <lineage>
        <taxon>Eukaryota</taxon>
        <taxon>Metazoa</taxon>
        <taxon>Ecdysozoa</taxon>
        <taxon>Nematoda</taxon>
        <taxon>Enoplea</taxon>
        <taxon>Dorylaimia</taxon>
        <taxon>Dioctophymatida</taxon>
        <taxon>Dioctophymatoidea</taxon>
        <taxon>Soboliphymatidae</taxon>
        <taxon>Soboliphyme</taxon>
    </lineage>
</organism>
<dbReference type="PANTHER" id="PTHR13808:SF1">
    <property type="entry name" value="HISTONE ACETYLTRANSFERASE"/>
    <property type="match status" value="1"/>
</dbReference>
<dbReference type="GO" id="GO:0008270">
    <property type="term" value="F:zinc ion binding"/>
    <property type="evidence" value="ECO:0007669"/>
    <property type="project" value="UniProtKB-KW"/>
</dbReference>
<evidence type="ECO:0000313" key="15">
    <source>
        <dbReference type="Proteomes" id="UP000270296"/>
    </source>
</evidence>
<dbReference type="Gene3D" id="3.30.60.90">
    <property type="match status" value="1"/>
</dbReference>
<dbReference type="WBParaSite" id="SBAD_0000929801-mRNA-1">
    <property type="protein sequence ID" value="SBAD_0000929801-mRNA-1"/>
    <property type="gene ID" value="SBAD_0000929801"/>
</dbReference>
<reference evidence="16" key="1">
    <citation type="submission" date="2016-06" db="UniProtKB">
        <authorList>
            <consortium name="WormBaseParasite"/>
        </authorList>
    </citation>
    <scope>IDENTIFICATION</scope>
</reference>
<sequence>MARPKLDVSVQIIPDRTAFFVVTLNSRHVTVALPPVNDPDPIVHRDLMDDKENFLLTAYDRHWEFSNLRRAKFSTLALCYELHNQGRDRFLYICNNCSNTNALWHCPTCDDFDLCQTCFVNANHGHLMEAIRGSISNEATSDQNSVPTENTTNRSGAQTPKGQIQWPKANCGPLHKFPNANHGQLSRHRTKRCLQDKISCKAARTTSCPACKELIQYWCHYIKHCTAQNSSAQYRRNIWQTLVQDYVKQSGVVATDVQRLTSQMKHRHRSGWIARCSGNFLI</sequence>
<dbReference type="EMBL" id="UZAM01012168">
    <property type="protein sequence ID" value="VDP20406.1"/>
    <property type="molecule type" value="Genomic_DNA"/>
</dbReference>
<dbReference type="InterPro" id="IPR013178">
    <property type="entry name" value="Histone_AcTrfase_Rtt109/CBP"/>
</dbReference>
<evidence type="ECO:0000259" key="13">
    <source>
        <dbReference type="PROSITE" id="PS51727"/>
    </source>
</evidence>
<keyword evidence="10" id="KW-0539">Nucleus</keyword>
<keyword evidence="4" id="KW-0479">Metal-binding</keyword>
<evidence type="ECO:0000256" key="2">
    <source>
        <dbReference type="ARBA" id="ARBA00013184"/>
    </source>
</evidence>
<evidence type="ECO:0000256" key="1">
    <source>
        <dbReference type="ARBA" id="ARBA00004123"/>
    </source>
</evidence>
<gene>
    <name evidence="14" type="ORF">SBAD_LOCUS8973</name>
</gene>
<comment type="catalytic activity">
    <reaction evidence="11">
        <text>L-lysyl-[protein] + acetyl-CoA = N(6)-acetyl-L-lysyl-[protein] + CoA + H(+)</text>
        <dbReference type="Rhea" id="RHEA:45948"/>
        <dbReference type="Rhea" id="RHEA-COMP:9752"/>
        <dbReference type="Rhea" id="RHEA-COMP:10731"/>
        <dbReference type="ChEBI" id="CHEBI:15378"/>
        <dbReference type="ChEBI" id="CHEBI:29969"/>
        <dbReference type="ChEBI" id="CHEBI:57287"/>
        <dbReference type="ChEBI" id="CHEBI:57288"/>
        <dbReference type="ChEBI" id="CHEBI:61930"/>
        <dbReference type="EC" id="2.3.1.48"/>
    </reaction>
</comment>
<evidence type="ECO:0000313" key="14">
    <source>
        <dbReference type="EMBL" id="VDP20406.1"/>
    </source>
</evidence>
<proteinExistence type="predicted"/>
<dbReference type="PANTHER" id="PTHR13808">
    <property type="entry name" value="CBP/P300-RELATED"/>
    <property type="match status" value="1"/>
</dbReference>
<evidence type="ECO:0000256" key="12">
    <source>
        <dbReference type="SAM" id="MobiDB-lite"/>
    </source>
</evidence>
<evidence type="ECO:0000256" key="5">
    <source>
        <dbReference type="ARBA" id="ARBA00022771"/>
    </source>
</evidence>
<dbReference type="GO" id="GO:0045944">
    <property type="term" value="P:positive regulation of transcription by RNA polymerase II"/>
    <property type="evidence" value="ECO:0007669"/>
    <property type="project" value="TreeGrafter"/>
</dbReference>
<keyword evidence="6" id="KW-0862">Zinc</keyword>
<dbReference type="GO" id="GO:0005634">
    <property type="term" value="C:nucleus"/>
    <property type="evidence" value="ECO:0007669"/>
    <property type="project" value="UniProtKB-SubCell"/>
</dbReference>
<dbReference type="EC" id="2.3.1.48" evidence="2"/>
<dbReference type="GO" id="GO:0000123">
    <property type="term" value="C:histone acetyltransferase complex"/>
    <property type="evidence" value="ECO:0007669"/>
    <property type="project" value="TreeGrafter"/>
</dbReference>
<evidence type="ECO:0000313" key="16">
    <source>
        <dbReference type="WBParaSite" id="SBAD_0000929801-mRNA-1"/>
    </source>
</evidence>
<evidence type="ECO:0000256" key="11">
    <source>
        <dbReference type="ARBA" id="ARBA00048017"/>
    </source>
</evidence>
<keyword evidence="8" id="KW-0805">Transcription regulation</keyword>
<dbReference type="GO" id="GO:0005667">
    <property type="term" value="C:transcription regulator complex"/>
    <property type="evidence" value="ECO:0007669"/>
    <property type="project" value="TreeGrafter"/>
</dbReference>
<feature type="region of interest" description="Disordered" evidence="12">
    <location>
        <begin position="138"/>
        <end position="163"/>
    </location>
</feature>
<dbReference type="Proteomes" id="UP000270296">
    <property type="component" value="Unassembled WGS sequence"/>
</dbReference>
<dbReference type="AlphaFoldDB" id="A0A183IZC5"/>
<dbReference type="PROSITE" id="PS51727">
    <property type="entry name" value="CBP_P300_HAT"/>
    <property type="match status" value="1"/>
</dbReference>
<dbReference type="OrthoDB" id="5852836at2759"/>
<keyword evidence="15" id="KW-1185">Reference proteome</keyword>
<dbReference type="SUPFAM" id="SSF57850">
    <property type="entry name" value="RING/U-box"/>
    <property type="match status" value="1"/>
</dbReference>
<dbReference type="InterPro" id="IPR031162">
    <property type="entry name" value="CBP_P300_HAT"/>
</dbReference>
<dbReference type="GO" id="GO:0003713">
    <property type="term" value="F:transcription coactivator activity"/>
    <property type="evidence" value="ECO:0007669"/>
    <property type="project" value="TreeGrafter"/>
</dbReference>
<keyword evidence="5" id="KW-0863">Zinc-finger</keyword>
<keyword evidence="7" id="KW-0156">Chromatin regulator</keyword>
<feature type="compositionally biased region" description="Polar residues" evidence="12">
    <location>
        <begin position="138"/>
        <end position="162"/>
    </location>
</feature>
<dbReference type="GO" id="GO:0031490">
    <property type="term" value="F:chromatin DNA binding"/>
    <property type="evidence" value="ECO:0007669"/>
    <property type="project" value="TreeGrafter"/>
</dbReference>
<protein>
    <recommendedName>
        <fullName evidence="2">histone acetyltransferase</fullName>
        <ecNumber evidence="2">2.3.1.48</ecNumber>
    </recommendedName>
</protein>
<evidence type="ECO:0000256" key="3">
    <source>
        <dbReference type="ARBA" id="ARBA00022679"/>
    </source>
</evidence>
<feature type="domain" description="CBP/p300-type HAT" evidence="13">
    <location>
        <begin position="1"/>
        <end position="87"/>
    </location>
</feature>
<evidence type="ECO:0000256" key="7">
    <source>
        <dbReference type="ARBA" id="ARBA00022853"/>
    </source>
</evidence>
<comment type="subcellular location">
    <subcellularLocation>
        <location evidence="1">Nucleus</location>
    </subcellularLocation>
</comment>
<accession>A0A183IZC5</accession>
<dbReference type="GO" id="GO:0004402">
    <property type="term" value="F:histone acetyltransferase activity"/>
    <property type="evidence" value="ECO:0007669"/>
    <property type="project" value="InterPro"/>
</dbReference>
<evidence type="ECO:0000256" key="8">
    <source>
        <dbReference type="ARBA" id="ARBA00023015"/>
    </source>
</evidence>
<reference evidence="14 15" key="2">
    <citation type="submission" date="2018-11" db="EMBL/GenBank/DDBJ databases">
        <authorList>
            <consortium name="Pathogen Informatics"/>
        </authorList>
    </citation>
    <scope>NUCLEOTIDE SEQUENCE [LARGE SCALE GENOMIC DNA]</scope>
</reference>
<dbReference type="Pfam" id="PF00569">
    <property type="entry name" value="ZZ"/>
    <property type="match status" value="1"/>
</dbReference>
<evidence type="ECO:0000256" key="10">
    <source>
        <dbReference type="ARBA" id="ARBA00023242"/>
    </source>
</evidence>
<keyword evidence="3" id="KW-0808">Transferase</keyword>
<evidence type="ECO:0000256" key="9">
    <source>
        <dbReference type="ARBA" id="ARBA00023163"/>
    </source>
</evidence>